<dbReference type="KEGG" id="hbi:HBZC1_17810"/>
<name>F8KQG9_HELBC</name>
<protein>
    <submittedName>
        <fullName evidence="1">Uncharacterized protein</fullName>
    </submittedName>
</protein>
<dbReference type="STRING" id="1002804.HBZC1_17810"/>
<proteinExistence type="predicted"/>
<sequence length="43" mass="4941">MCLRERASQHSDTNCKVGGEARIIKIFLKKKSHKKTRLSLNTI</sequence>
<reference evidence="1 2" key="1">
    <citation type="journal article" date="2011" name="J. Bacteriol.">
        <title>Genome sequence of Helicobacter bizzozeronii strain CIII-1, an isolate from human gastric mucosa.</title>
        <authorList>
            <person name="Schott T."/>
            <person name="Rossi M."/>
            <person name="Hanninen M.L."/>
        </authorList>
    </citation>
    <scope>NUCLEOTIDE SEQUENCE [LARGE SCALE GENOMIC DNA]</scope>
    <source>
        <strain evidence="1 2">CIII-1</strain>
    </source>
</reference>
<dbReference type="EMBL" id="FR871757">
    <property type="protein sequence ID" value="CCB80767.1"/>
    <property type="molecule type" value="Genomic_DNA"/>
</dbReference>
<accession>F8KQG9</accession>
<evidence type="ECO:0000313" key="2">
    <source>
        <dbReference type="Proteomes" id="UP000008387"/>
    </source>
</evidence>
<organism evidence="1 2">
    <name type="scientific">Helicobacter bizzozeronii (strain CIII-1)</name>
    <dbReference type="NCBI Taxonomy" id="1002804"/>
    <lineage>
        <taxon>Bacteria</taxon>
        <taxon>Pseudomonadati</taxon>
        <taxon>Campylobacterota</taxon>
        <taxon>Epsilonproteobacteria</taxon>
        <taxon>Campylobacterales</taxon>
        <taxon>Helicobacteraceae</taxon>
        <taxon>Helicobacter</taxon>
    </lineage>
</organism>
<dbReference type="AlphaFoldDB" id="F8KQG9"/>
<keyword evidence="2" id="KW-1185">Reference proteome</keyword>
<evidence type="ECO:0000313" key="1">
    <source>
        <dbReference type="EMBL" id="CCB80767.1"/>
    </source>
</evidence>
<dbReference type="Proteomes" id="UP000008387">
    <property type="component" value="Chromosome"/>
</dbReference>
<dbReference type="HOGENOM" id="CLU_3234396_0_0_7"/>
<gene>
    <name evidence="1" type="ordered locus">HBZC1_17810</name>
</gene>